<accession>A0AAD6Y751</accession>
<dbReference type="AlphaFoldDB" id="A0AAD6Y751"/>
<organism evidence="1 2">
    <name type="scientific">Mycena pura</name>
    <dbReference type="NCBI Taxonomy" id="153505"/>
    <lineage>
        <taxon>Eukaryota</taxon>
        <taxon>Fungi</taxon>
        <taxon>Dikarya</taxon>
        <taxon>Basidiomycota</taxon>
        <taxon>Agaricomycotina</taxon>
        <taxon>Agaricomycetes</taxon>
        <taxon>Agaricomycetidae</taxon>
        <taxon>Agaricales</taxon>
        <taxon>Marasmiineae</taxon>
        <taxon>Mycenaceae</taxon>
        <taxon>Mycena</taxon>
    </lineage>
</organism>
<dbReference type="PANTHER" id="PTHR46177:SF1">
    <property type="entry name" value="INTEGRASE CATALYTIC DOMAIN-CONTAINING PROTEIN"/>
    <property type="match status" value="1"/>
</dbReference>
<name>A0AAD6Y751_9AGAR</name>
<proteinExistence type="predicted"/>
<sequence length="433" mass="48568">MSRWPVNASPASQEKCDTGIDPFIGRMWWMNVWWTNSNPRLIFSYYLAAVVESGGMPLVTQSDPGSENYGIVNGHTMLRHLHDPSLVGTLQHRWMRQKKNVMPEIAWSQLRHRFTPGFENILDIGVENGWYDPDNLLEAHIFSFFLSVILFVLSDLFLFCFYPVAPARAGCIPQQNQQYCADKNKILPHGVPNDMFEHPQDYGILDFKIRVVPEHIQTVRELYAPTTHEVFQLVPPDFSTIITGIYGSLGSPPVSRKSCWDVYLALLTGLRQLDALYNTPVALDKKCGHTLTMAQDESPDGMELLPDLRPLRNGDNVVGAGGYYYMGGVNNINGAGLDTAQIEQLDKLEEKVDGVVPAPVVINHDEQKDANDPDADECWVIMRGGDDERVGRVRKPHGRHPVIVRGPLRPAITPRNRCAYHMPSAGPSGLPYV</sequence>
<dbReference type="PANTHER" id="PTHR46177">
    <property type="entry name" value="INTEGRASE CATALYTIC DOMAIN-CONTAINING PROTEIN"/>
    <property type="match status" value="1"/>
</dbReference>
<dbReference type="Proteomes" id="UP001219525">
    <property type="component" value="Unassembled WGS sequence"/>
</dbReference>
<evidence type="ECO:0000313" key="1">
    <source>
        <dbReference type="EMBL" id="KAJ7203033.1"/>
    </source>
</evidence>
<reference evidence="1" key="1">
    <citation type="submission" date="2023-03" db="EMBL/GenBank/DDBJ databases">
        <title>Massive genome expansion in bonnet fungi (Mycena s.s.) driven by repeated elements and novel gene families across ecological guilds.</title>
        <authorList>
            <consortium name="Lawrence Berkeley National Laboratory"/>
            <person name="Harder C.B."/>
            <person name="Miyauchi S."/>
            <person name="Viragh M."/>
            <person name="Kuo A."/>
            <person name="Thoen E."/>
            <person name="Andreopoulos B."/>
            <person name="Lu D."/>
            <person name="Skrede I."/>
            <person name="Drula E."/>
            <person name="Henrissat B."/>
            <person name="Morin E."/>
            <person name="Kohler A."/>
            <person name="Barry K."/>
            <person name="LaButti K."/>
            <person name="Morin E."/>
            <person name="Salamov A."/>
            <person name="Lipzen A."/>
            <person name="Mereny Z."/>
            <person name="Hegedus B."/>
            <person name="Baldrian P."/>
            <person name="Stursova M."/>
            <person name="Weitz H."/>
            <person name="Taylor A."/>
            <person name="Grigoriev I.V."/>
            <person name="Nagy L.G."/>
            <person name="Martin F."/>
            <person name="Kauserud H."/>
        </authorList>
    </citation>
    <scope>NUCLEOTIDE SEQUENCE</scope>
    <source>
        <strain evidence="1">9144</strain>
    </source>
</reference>
<dbReference type="EMBL" id="JARJCW010000052">
    <property type="protein sequence ID" value="KAJ7203033.1"/>
    <property type="molecule type" value="Genomic_DNA"/>
</dbReference>
<protein>
    <submittedName>
        <fullName evidence="1">Uncharacterized protein</fullName>
    </submittedName>
</protein>
<comment type="caution">
    <text evidence="1">The sequence shown here is derived from an EMBL/GenBank/DDBJ whole genome shotgun (WGS) entry which is preliminary data.</text>
</comment>
<keyword evidence="2" id="KW-1185">Reference proteome</keyword>
<gene>
    <name evidence="1" type="ORF">GGX14DRAFT_399001</name>
</gene>
<evidence type="ECO:0000313" key="2">
    <source>
        <dbReference type="Proteomes" id="UP001219525"/>
    </source>
</evidence>